<accession>A0ABY0ESP2</accession>
<sequence length="237" mass="27156">MNICGYDIYKDKLNVRKIVGFLPQEFNIYPQLSPREFLDYIAQLNYIKNPLERKKVINTVMEKVNLVDSMDKKIGSFSGGMKRRLGIAQALIKNPEVLIVDEPTAGLDPEERIRFRTMLVELSQNKIVILSTHIVEDVSASCEKIALLASGEIKYVGSPSSFIKNVDNMVWEKTIYNTRELIKIKNLYNIVSIRQSSNGIIIRFIANVNNISEKQNLISVNPSLEDAYLHYMENIRK</sequence>
<dbReference type="InterPro" id="IPR003439">
    <property type="entry name" value="ABC_transporter-like_ATP-bd"/>
</dbReference>
<dbReference type="InterPro" id="IPR027417">
    <property type="entry name" value="P-loop_NTPase"/>
</dbReference>
<protein>
    <submittedName>
        <fullName evidence="4">ABC transporter ATP-binding protein</fullName>
    </submittedName>
</protein>
<evidence type="ECO:0000256" key="1">
    <source>
        <dbReference type="ARBA" id="ARBA00005417"/>
    </source>
</evidence>
<dbReference type="Proteomes" id="UP000290273">
    <property type="component" value="Unassembled WGS sequence"/>
</dbReference>
<dbReference type="GO" id="GO:0005524">
    <property type="term" value="F:ATP binding"/>
    <property type="evidence" value="ECO:0007669"/>
    <property type="project" value="UniProtKB-KW"/>
</dbReference>
<reference evidence="4 5" key="1">
    <citation type="submission" date="2018-06" db="EMBL/GenBank/DDBJ databases">
        <title>Genome conservation of Clostridium tetani.</title>
        <authorList>
            <person name="Bruggemann H."/>
            <person name="Popoff M.R."/>
        </authorList>
    </citation>
    <scope>NUCLEOTIDE SEQUENCE [LARGE SCALE GENOMIC DNA]</scope>
    <source>
        <strain evidence="4 5">63.05</strain>
    </source>
</reference>
<comment type="similarity">
    <text evidence="1">Belongs to the ABC transporter superfamily.</text>
</comment>
<evidence type="ECO:0000313" key="4">
    <source>
        <dbReference type="EMBL" id="RXI57028.1"/>
    </source>
</evidence>
<gene>
    <name evidence="4" type="ORF">DP131_06185</name>
</gene>
<dbReference type="EMBL" id="QMAU01000026">
    <property type="protein sequence ID" value="RXI57028.1"/>
    <property type="molecule type" value="Genomic_DNA"/>
</dbReference>
<dbReference type="InterPro" id="IPR017871">
    <property type="entry name" value="ABC_transporter-like_CS"/>
</dbReference>
<evidence type="ECO:0000259" key="3">
    <source>
        <dbReference type="Pfam" id="PF00005"/>
    </source>
</evidence>
<comment type="caution">
    <text evidence="4">The sequence shown here is derived from an EMBL/GenBank/DDBJ whole genome shotgun (WGS) entry which is preliminary data.</text>
</comment>
<feature type="domain" description="ABC transporter" evidence="3">
    <location>
        <begin position="11"/>
        <end position="105"/>
    </location>
</feature>
<organism evidence="4 5">
    <name type="scientific">Clostridium tetani</name>
    <dbReference type="NCBI Taxonomy" id="1513"/>
    <lineage>
        <taxon>Bacteria</taxon>
        <taxon>Bacillati</taxon>
        <taxon>Bacillota</taxon>
        <taxon>Clostridia</taxon>
        <taxon>Eubacteriales</taxon>
        <taxon>Clostridiaceae</taxon>
        <taxon>Clostridium</taxon>
    </lineage>
</organism>
<dbReference type="PANTHER" id="PTHR43335">
    <property type="entry name" value="ABC TRANSPORTER, ATP-BINDING PROTEIN"/>
    <property type="match status" value="1"/>
</dbReference>
<name>A0ABY0ESP2_CLOTA</name>
<evidence type="ECO:0000313" key="5">
    <source>
        <dbReference type="Proteomes" id="UP000290273"/>
    </source>
</evidence>
<keyword evidence="2" id="KW-0813">Transport</keyword>
<dbReference type="PANTHER" id="PTHR43335:SF2">
    <property type="entry name" value="ABC TRANSPORTER, ATP-BINDING PROTEIN"/>
    <property type="match status" value="1"/>
</dbReference>
<proteinExistence type="inferred from homology"/>
<dbReference type="Gene3D" id="3.40.50.300">
    <property type="entry name" value="P-loop containing nucleotide triphosphate hydrolases"/>
    <property type="match status" value="1"/>
</dbReference>
<dbReference type="RefSeq" id="WP_128992680.1">
    <property type="nucleotide sequence ID" value="NZ_CASHSW010000034.1"/>
</dbReference>
<keyword evidence="4" id="KW-0547">Nucleotide-binding</keyword>
<dbReference type="SUPFAM" id="SSF52540">
    <property type="entry name" value="P-loop containing nucleoside triphosphate hydrolases"/>
    <property type="match status" value="1"/>
</dbReference>
<dbReference type="PROSITE" id="PS00211">
    <property type="entry name" value="ABC_TRANSPORTER_1"/>
    <property type="match status" value="1"/>
</dbReference>
<keyword evidence="4" id="KW-0067">ATP-binding</keyword>
<dbReference type="Pfam" id="PF00005">
    <property type="entry name" value="ABC_tran"/>
    <property type="match status" value="1"/>
</dbReference>
<evidence type="ECO:0000256" key="2">
    <source>
        <dbReference type="ARBA" id="ARBA00022448"/>
    </source>
</evidence>